<dbReference type="GO" id="GO:0046872">
    <property type="term" value="F:metal ion binding"/>
    <property type="evidence" value="ECO:0007669"/>
    <property type="project" value="UniProtKB-KW"/>
</dbReference>
<dbReference type="EMBL" id="JACPUR010000001">
    <property type="protein sequence ID" value="MBI3126289.1"/>
    <property type="molecule type" value="Genomic_DNA"/>
</dbReference>
<dbReference type="GO" id="GO:0009055">
    <property type="term" value="F:electron transfer activity"/>
    <property type="evidence" value="ECO:0007669"/>
    <property type="project" value="InterPro"/>
</dbReference>
<gene>
    <name evidence="9" type="ORF">HYZ11_01620</name>
</gene>
<keyword evidence="1" id="KW-0813">Transport</keyword>
<organism evidence="9 10">
    <name type="scientific">Tectimicrobiota bacterium</name>
    <dbReference type="NCBI Taxonomy" id="2528274"/>
    <lineage>
        <taxon>Bacteria</taxon>
        <taxon>Pseudomonadati</taxon>
        <taxon>Nitrospinota/Tectimicrobiota group</taxon>
        <taxon>Candidatus Tectimicrobiota</taxon>
    </lineage>
</organism>
<dbReference type="PANTHER" id="PTHR37823:SF1">
    <property type="entry name" value="CYTOCHROME C-553-LIKE"/>
    <property type="match status" value="1"/>
</dbReference>
<keyword evidence="3 6" id="KW-0479">Metal-binding</keyword>
<comment type="caution">
    <text evidence="9">The sequence shown here is derived from an EMBL/GenBank/DDBJ whole genome shotgun (WGS) entry which is preliminary data.</text>
</comment>
<evidence type="ECO:0000256" key="7">
    <source>
        <dbReference type="SAM" id="SignalP"/>
    </source>
</evidence>
<feature type="domain" description="Cytochrome c" evidence="8">
    <location>
        <begin position="316"/>
        <end position="400"/>
    </location>
</feature>
<accession>A0A932HYZ3</accession>
<dbReference type="PANTHER" id="PTHR37823">
    <property type="entry name" value="CYTOCHROME C-553-LIKE"/>
    <property type="match status" value="1"/>
</dbReference>
<evidence type="ECO:0000259" key="8">
    <source>
        <dbReference type="PROSITE" id="PS51007"/>
    </source>
</evidence>
<dbReference type="Pfam" id="PF00034">
    <property type="entry name" value="Cytochrom_C"/>
    <property type="match status" value="2"/>
</dbReference>
<keyword evidence="7" id="KW-0732">Signal</keyword>
<dbReference type="PROSITE" id="PS51007">
    <property type="entry name" value="CYTC"/>
    <property type="match status" value="4"/>
</dbReference>
<proteinExistence type="predicted"/>
<dbReference type="InterPro" id="IPR009056">
    <property type="entry name" value="Cyt_c-like_dom"/>
</dbReference>
<evidence type="ECO:0000256" key="1">
    <source>
        <dbReference type="ARBA" id="ARBA00022448"/>
    </source>
</evidence>
<evidence type="ECO:0000256" key="2">
    <source>
        <dbReference type="ARBA" id="ARBA00022617"/>
    </source>
</evidence>
<reference evidence="9" key="1">
    <citation type="submission" date="2020-07" db="EMBL/GenBank/DDBJ databases">
        <title>Huge and variable diversity of episymbiotic CPR bacteria and DPANN archaea in groundwater ecosystems.</title>
        <authorList>
            <person name="He C.Y."/>
            <person name="Keren R."/>
            <person name="Whittaker M."/>
            <person name="Farag I.F."/>
            <person name="Doudna J."/>
            <person name="Cate J.H.D."/>
            <person name="Banfield J.F."/>
        </authorList>
    </citation>
    <scope>NUCLEOTIDE SEQUENCE</scope>
    <source>
        <strain evidence="9">NC_groundwater_763_Ag_S-0.2um_68_21</strain>
    </source>
</reference>
<dbReference type="AlphaFoldDB" id="A0A932HYZ3"/>
<dbReference type="Gene3D" id="1.10.760.10">
    <property type="entry name" value="Cytochrome c-like domain"/>
    <property type="match status" value="4"/>
</dbReference>
<sequence length="407" mass="44187">MNAKNRLRWTLMFIILLASVPSASLAAGPAAVLPDNPVGGSMVFVEKRCILCHSIQGYGGTRGPDLGRLQLSGGFLAMAGIMWNHAPKMISALAQENMSFPQFSTLEMSQLVAFLYTLNYLDPPGDAREGEEAFAAKRCVSCHSVGGAGGKVGPALDQYGRFASPVFVATALWNKGIPMSEAMERERILRPTLSGRDVRNIVEFIQARSRIFPAPEVLLPVFVRPGNPREGASLFVSKQCVNCHAADEMKPGIGPALAARKLKVSLSTIAGRMWNHSPEMWAVWKKKGMSPISFTVDEMADVTAFLYFLQFQSPQGDPARGAAVFAEQGCAGCHSAEGSRKPMAPDLRAKGPWASDIDLAREMWNHAGNMYGTLLGSAREWPKLTERHVADLLAYVRSIGGTHRAKK</sequence>
<evidence type="ECO:0000313" key="9">
    <source>
        <dbReference type="EMBL" id="MBI3126289.1"/>
    </source>
</evidence>
<dbReference type="InterPro" id="IPR051811">
    <property type="entry name" value="Cytochrome_c550/c551-like"/>
</dbReference>
<evidence type="ECO:0000256" key="3">
    <source>
        <dbReference type="ARBA" id="ARBA00022723"/>
    </source>
</evidence>
<feature type="signal peptide" evidence="7">
    <location>
        <begin position="1"/>
        <end position="26"/>
    </location>
</feature>
<evidence type="ECO:0000313" key="10">
    <source>
        <dbReference type="Proteomes" id="UP000782312"/>
    </source>
</evidence>
<keyword evidence="5 6" id="KW-0408">Iron</keyword>
<evidence type="ECO:0000256" key="4">
    <source>
        <dbReference type="ARBA" id="ARBA00022982"/>
    </source>
</evidence>
<dbReference type="GO" id="GO:0020037">
    <property type="term" value="F:heme binding"/>
    <property type="evidence" value="ECO:0007669"/>
    <property type="project" value="InterPro"/>
</dbReference>
<dbReference type="Proteomes" id="UP000782312">
    <property type="component" value="Unassembled WGS sequence"/>
</dbReference>
<feature type="domain" description="Cytochrome c" evidence="8">
    <location>
        <begin position="125"/>
        <end position="209"/>
    </location>
</feature>
<feature type="domain" description="Cytochrome c" evidence="8">
    <location>
        <begin position="35"/>
        <end position="119"/>
    </location>
</feature>
<dbReference type="InterPro" id="IPR036909">
    <property type="entry name" value="Cyt_c-like_dom_sf"/>
</dbReference>
<dbReference type="SUPFAM" id="SSF46626">
    <property type="entry name" value="Cytochrome c"/>
    <property type="match status" value="4"/>
</dbReference>
<feature type="chain" id="PRO_5037509355" evidence="7">
    <location>
        <begin position="27"/>
        <end position="407"/>
    </location>
</feature>
<keyword evidence="4" id="KW-0249">Electron transport</keyword>
<keyword evidence="2 6" id="KW-0349">Heme</keyword>
<evidence type="ECO:0000256" key="6">
    <source>
        <dbReference type="PROSITE-ProRule" id="PRU00433"/>
    </source>
</evidence>
<dbReference type="Pfam" id="PF13442">
    <property type="entry name" value="Cytochrome_CBB3"/>
    <property type="match status" value="1"/>
</dbReference>
<name>A0A932HYZ3_UNCTE</name>
<protein>
    <submittedName>
        <fullName evidence="9">C-type cytochrome</fullName>
    </submittedName>
</protein>
<feature type="domain" description="Cytochrome c" evidence="8">
    <location>
        <begin position="226"/>
        <end position="310"/>
    </location>
</feature>
<evidence type="ECO:0000256" key="5">
    <source>
        <dbReference type="ARBA" id="ARBA00023004"/>
    </source>
</evidence>